<proteinExistence type="predicted"/>
<feature type="compositionally biased region" description="Low complexity" evidence="1">
    <location>
        <begin position="128"/>
        <end position="141"/>
    </location>
</feature>
<gene>
    <name evidence="2" type="ORF">CM83_39181</name>
</gene>
<feature type="region of interest" description="Disordered" evidence="1">
    <location>
        <begin position="15"/>
        <end position="65"/>
    </location>
</feature>
<feature type="compositionally biased region" description="Basic residues" evidence="1">
    <location>
        <begin position="20"/>
        <end position="33"/>
    </location>
</feature>
<name>A0A0A9Y0M8_LYGHE</name>
<reference evidence="2" key="1">
    <citation type="journal article" date="2014" name="PLoS ONE">
        <title>Transcriptome-Based Identification of ABC Transporters in the Western Tarnished Plant Bug Lygus hesperus.</title>
        <authorList>
            <person name="Hull J.J."/>
            <person name="Chaney K."/>
            <person name="Geib S.M."/>
            <person name="Fabrick J.A."/>
            <person name="Brent C.S."/>
            <person name="Walsh D."/>
            <person name="Lavine L.C."/>
        </authorList>
    </citation>
    <scope>NUCLEOTIDE SEQUENCE</scope>
</reference>
<sequence length="615" mass="70911">MNFELEHPLMFIKDLDAPTRSRRRGRGRGRGRRFSGGSSNSKPSRVSPANRRGRPPLNHSIMTRSQSLKLVSEDLYLSDSNSEGEQENVILRRSRRTRSLPPTHEPEVSGEENISGATSLIDDLYLSSNSSDSSSVSSPTSEITGPSDTDSEDLSPSRRRALPESLTGTLEGDSYFFLRRKTDPAVYDDFKTISFTEDSTLVFNRFKLLCRDYSADQACLMFAEKFKSYPTKKSISLLQNFYVLFKKERFLSKDMEPEVMFGSIVLSLVYHWYAKELHGVNVKLLNLLASCHIDPLRLRRFCKPGNNVLKSVALSNETEIAVICCETYSATNEMKHCIKFLLRALGKLLEEHSMSELEYLLPLIKRIFNQLFDTQATKPLALLFCYILDIQYNLEYPIDISLYYERVLALLVANTIKDKSCYKQAWDVFDTVDYWCYAEASGLAYRGLLLAGALRKEKSFRLQRLVEMCINTLAYPEHDSSEWVITLNSSMTKMEMQIYLIYCLREYLEDIWRGYLKMCSTFLTIEVLQVPNLTRDYIYPVHPKLREVDHSVSGAIHRLKEVLLHYMKNSEDDIHQHDETKLTMFGPVVVNLFKKVLKMEKIERDPENCALCFRT</sequence>
<evidence type="ECO:0000256" key="1">
    <source>
        <dbReference type="SAM" id="MobiDB-lite"/>
    </source>
</evidence>
<accession>A0A0A9Y0M8</accession>
<protein>
    <submittedName>
        <fullName evidence="2">Uncharacterized protein</fullName>
    </submittedName>
</protein>
<feature type="region of interest" description="Disordered" evidence="1">
    <location>
        <begin position="128"/>
        <end position="163"/>
    </location>
</feature>
<reference evidence="2" key="2">
    <citation type="submission" date="2014-07" db="EMBL/GenBank/DDBJ databases">
        <authorList>
            <person name="Hull J."/>
        </authorList>
    </citation>
    <scope>NUCLEOTIDE SEQUENCE</scope>
</reference>
<evidence type="ECO:0000313" key="2">
    <source>
        <dbReference type="EMBL" id="JAG24658.1"/>
    </source>
</evidence>
<dbReference type="EMBL" id="GBHO01018946">
    <property type="protein sequence ID" value="JAG24658.1"/>
    <property type="molecule type" value="Transcribed_RNA"/>
</dbReference>
<organism evidence="2">
    <name type="scientific">Lygus hesperus</name>
    <name type="common">Western plant bug</name>
    <dbReference type="NCBI Taxonomy" id="30085"/>
    <lineage>
        <taxon>Eukaryota</taxon>
        <taxon>Metazoa</taxon>
        <taxon>Ecdysozoa</taxon>
        <taxon>Arthropoda</taxon>
        <taxon>Hexapoda</taxon>
        <taxon>Insecta</taxon>
        <taxon>Pterygota</taxon>
        <taxon>Neoptera</taxon>
        <taxon>Paraneoptera</taxon>
        <taxon>Hemiptera</taxon>
        <taxon>Heteroptera</taxon>
        <taxon>Panheteroptera</taxon>
        <taxon>Cimicomorpha</taxon>
        <taxon>Miridae</taxon>
        <taxon>Mirini</taxon>
        <taxon>Lygus</taxon>
    </lineage>
</organism>
<feature type="region of interest" description="Disordered" evidence="1">
    <location>
        <begin position="79"/>
        <end position="115"/>
    </location>
</feature>
<dbReference type="AlphaFoldDB" id="A0A0A9Y0M8"/>